<dbReference type="GO" id="GO:0016702">
    <property type="term" value="F:oxidoreductase activity, acting on single donors with incorporation of molecular oxygen, incorporation of two atoms of oxygen"/>
    <property type="evidence" value="ECO:0007669"/>
    <property type="project" value="UniProtKB-ARBA"/>
</dbReference>
<keyword evidence="3" id="KW-0479">Metal-binding</keyword>
<accession>A0A438N180</accession>
<proteinExistence type="inferred from homology"/>
<comment type="cofactor">
    <cofactor evidence="1">
        <name>Zn(2+)</name>
        <dbReference type="ChEBI" id="CHEBI:29105"/>
    </cofactor>
</comment>
<evidence type="ECO:0000256" key="4">
    <source>
        <dbReference type="ARBA" id="ARBA00022833"/>
    </source>
</evidence>
<evidence type="ECO:0000256" key="5">
    <source>
        <dbReference type="ARBA" id="ARBA00023002"/>
    </source>
</evidence>
<organism evidence="7 8">
    <name type="scientific">Exophiala mesophila</name>
    <name type="common">Black yeast-like fungus</name>
    <dbReference type="NCBI Taxonomy" id="212818"/>
    <lineage>
        <taxon>Eukaryota</taxon>
        <taxon>Fungi</taxon>
        <taxon>Dikarya</taxon>
        <taxon>Ascomycota</taxon>
        <taxon>Pezizomycotina</taxon>
        <taxon>Eurotiomycetes</taxon>
        <taxon>Chaetothyriomycetidae</taxon>
        <taxon>Chaetothyriales</taxon>
        <taxon>Herpotrichiellaceae</taxon>
        <taxon>Exophiala</taxon>
    </lineage>
</organism>
<dbReference type="PANTHER" id="PTHR30096:SF0">
    <property type="entry name" value="4,5-DOPA DIOXYGENASE EXTRADIOL-LIKE PROTEIN"/>
    <property type="match status" value="1"/>
</dbReference>
<dbReference type="SUPFAM" id="SSF53213">
    <property type="entry name" value="LigB-like"/>
    <property type="match status" value="1"/>
</dbReference>
<reference evidence="7 8" key="1">
    <citation type="submission" date="2017-03" db="EMBL/GenBank/DDBJ databases">
        <title>Genomes of endolithic fungi from Antarctica.</title>
        <authorList>
            <person name="Coleine C."/>
            <person name="Masonjones S."/>
            <person name="Stajich J.E."/>
        </authorList>
    </citation>
    <scope>NUCLEOTIDE SEQUENCE [LARGE SCALE GENOMIC DNA]</scope>
    <source>
        <strain evidence="7 8">CCFEE 6314</strain>
    </source>
</reference>
<dbReference type="InterPro" id="IPR004183">
    <property type="entry name" value="Xdiol_dOase_suB"/>
</dbReference>
<evidence type="ECO:0000256" key="1">
    <source>
        <dbReference type="ARBA" id="ARBA00001947"/>
    </source>
</evidence>
<protein>
    <recommendedName>
        <fullName evidence="6">Extradiol ring-cleavage dioxygenase class III enzyme subunit B domain-containing protein</fullName>
    </recommendedName>
</protein>
<keyword evidence="4" id="KW-0862">Zinc</keyword>
<evidence type="ECO:0000259" key="6">
    <source>
        <dbReference type="Pfam" id="PF02900"/>
    </source>
</evidence>
<sequence>MSASRTPSTKTTRRYSRTLLASVTIILFAVFVSIVQGSFEVGELARSIIIAANRLFPPQTWTNAFSTRPSVNTMANKTPVYFVSHGGPSTMFDTAHPVYSQLEALGREITEQVKPSAVVVFSAHWQGERPNTIQVNVSEQEPLLYDFYGFPRHYYQEKYPNKGSASVAKKVISALNQAGIQTQEAERGLDHGVFVPFKIMFHPDRNPLTVPIVQVSLFDDDTDAQAHIKLGRAVEKLRGENILIVASGMSVHNLRHLMMGRGMGKPMPYAITFDAALKDAAETKPGDHRDEVMVDLLQRADARQAHPTFEHLLPIHIAVGAAGQDQGRQVWTMPEGSMAWAQYRFGQVNSQVEKSAM</sequence>
<keyword evidence="5" id="KW-0560">Oxidoreductase</keyword>
<dbReference type="EMBL" id="NAJM01000029">
    <property type="protein sequence ID" value="RVX69488.1"/>
    <property type="molecule type" value="Genomic_DNA"/>
</dbReference>
<evidence type="ECO:0000313" key="8">
    <source>
        <dbReference type="Proteomes" id="UP000288859"/>
    </source>
</evidence>
<dbReference type="Pfam" id="PF02900">
    <property type="entry name" value="LigB"/>
    <property type="match status" value="1"/>
</dbReference>
<evidence type="ECO:0000313" key="7">
    <source>
        <dbReference type="EMBL" id="RVX69488.1"/>
    </source>
</evidence>
<gene>
    <name evidence="7" type="ORF">B0A52_06552</name>
</gene>
<evidence type="ECO:0000256" key="2">
    <source>
        <dbReference type="ARBA" id="ARBA00007581"/>
    </source>
</evidence>
<dbReference type="GO" id="GO:0008198">
    <property type="term" value="F:ferrous iron binding"/>
    <property type="evidence" value="ECO:0007669"/>
    <property type="project" value="InterPro"/>
</dbReference>
<feature type="domain" description="Extradiol ring-cleavage dioxygenase class III enzyme subunit B" evidence="6">
    <location>
        <begin position="84"/>
        <end position="327"/>
    </location>
</feature>
<dbReference type="Proteomes" id="UP000288859">
    <property type="component" value="Unassembled WGS sequence"/>
</dbReference>
<evidence type="ECO:0000256" key="3">
    <source>
        <dbReference type="ARBA" id="ARBA00022723"/>
    </source>
</evidence>
<dbReference type="CDD" id="cd07363">
    <property type="entry name" value="45_DOPA_Dioxygenase"/>
    <property type="match status" value="1"/>
</dbReference>
<comment type="caution">
    <text evidence="7">The sequence shown here is derived from an EMBL/GenBank/DDBJ whole genome shotgun (WGS) entry which is preliminary data.</text>
</comment>
<dbReference type="GO" id="GO:0008270">
    <property type="term" value="F:zinc ion binding"/>
    <property type="evidence" value="ECO:0007669"/>
    <property type="project" value="InterPro"/>
</dbReference>
<dbReference type="Gene3D" id="3.40.830.10">
    <property type="entry name" value="LigB-like"/>
    <property type="match status" value="1"/>
</dbReference>
<dbReference type="InterPro" id="IPR014436">
    <property type="entry name" value="Extradiol_dOase_DODA"/>
</dbReference>
<dbReference type="VEuPathDB" id="FungiDB:PV10_05555"/>
<dbReference type="AlphaFoldDB" id="A0A438N180"/>
<comment type="similarity">
    <text evidence="2">Belongs to the DODA-type extradiol aromatic ring-opening dioxygenase family.</text>
</comment>
<name>A0A438N180_EXOME</name>
<dbReference type="OrthoDB" id="7396853at2759"/>
<dbReference type="PANTHER" id="PTHR30096">
    <property type="entry name" value="4,5-DOPA DIOXYGENASE EXTRADIOL-LIKE PROTEIN"/>
    <property type="match status" value="1"/>
</dbReference>